<sequence>MTQLQGERRDSAQEDMLSAMLQELQEGAVLESSVYLARAGNSQLQGRKGSKACRPARRLLRTLHRLGPGEGQRVVLSALRAVEVQLEGSAGDASCAAFWWSNMLMLRYHLDSDPELELLVQKAKNIEVSAFRKVFTTVWEGLILPSVILESAATEPGSRSSAFSATFSFGSAAAKRSPQSPAHGGEEVAIQRWLDLLDQAHRMLAGAHFDDIAAQLEPEVMKQVLRRIDQLIVGSLVRGSCGEGQRQGAASGSSTPDSALGPTHSLSQPFLPFKPGLVSFGVGLQLKLAMTRLLQWATETGCAEEGSVVADLLPCMASCASLLMLPTDQLADPATHAKVFPELCMRDVHTLLSRFEPDDFCPTAPEAGLLTIIESQIHLPDRRGTTDSLSVRATNVFGDYEDECFGEGYPDLLGRVEAVAPQQTSADVITEPPDADSDDDLAQLEELVDRKDHGMSAELQRFELLRRLWSATVV</sequence>
<dbReference type="AlphaFoldDB" id="A0A7S1SZJ9"/>
<evidence type="ECO:0000259" key="1">
    <source>
        <dbReference type="Pfam" id="PF01843"/>
    </source>
</evidence>
<name>A0A7S1SZJ9_9CHLO</name>
<gene>
    <name evidence="2" type="ORF">TCHU04912_LOCUS15360</name>
</gene>
<dbReference type="Pfam" id="PF01843">
    <property type="entry name" value="DIL"/>
    <property type="match status" value="1"/>
</dbReference>
<dbReference type="EMBL" id="HBGG01029610">
    <property type="protein sequence ID" value="CAD9213121.1"/>
    <property type="molecule type" value="Transcribed_RNA"/>
</dbReference>
<dbReference type="InterPro" id="IPR002710">
    <property type="entry name" value="Dilute_dom"/>
</dbReference>
<proteinExistence type="predicted"/>
<reference evidence="2" key="1">
    <citation type="submission" date="2021-01" db="EMBL/GenBank/DDBJ databases">
        <authorList>
            <person name="Corre E."/>
            <person name="Pelletier E."/>
            <person name="Niang G."/>
            <person name="Scheremetjew M."/>
            <person name="Finn R."/>
            <person name="Kale V."/>
            <person name="Holt S."/>
            <person name="Cochrane G."/>
            <person name="Meng A."/>
            <person name="Brown T."/>
            <person name="Cohen L."/>
        </authorList>
    </citation>
    <scope>NUCLEOTIDE SEQUENCE</scope>
    <source>
        <strain evidence="2">PLY429</strain>
    </source>
</reference>
<feature type="domain" description="Dilute" evidence="1">
    <location>
        <begin position="276"/>
        <end position="359"/>
    </location>
</feature>
<organism evidence="2">
    <name type="scientific">Tetraselmis chuii</name>
    <dbReference type="NCBI Taxonomy" id="63592"/>
    <lineage>
        <taxon>Eukaryota</taxon>
        <taxon>Viridiplantae</taxon>
        <taxon>Chlorophyta</taxon>
        <taxon>core chlorophytes</taxon>
        <taxon>Chlorodendrophyceae</taxon>
        <taxon>Chlorodendrales</taxon>
        <taxon>Chlorodendraceae</taxon>
        <taxon>Tetraselmis</taxon>
    </lineage>
</organism>
<protein>
    <recommendedName>
        <fullName evidence="1">Dilute domain-containing protein</fullName>
    </recommendedName>
</protein>
<accession>A0A7S1SZJ9</accession>
<evidence type="ECO:0000313" key="2">
    <source>
        <dbReference type="EMBL" id="CAD9213121.1"/>
    </source>
</evidence>